<keyword evidence="6 16" id="KW-0679">Respiratory chain</keyword>
<gene>
    <name evidence="19" type="primary">ND4</name>
</gene>
<dbReference type="InterPro" id="IPR003918">
    <property type="entry name" value="NADH_UbQ_OxRdtase"/>
</dbReference>
<reference evidence="19" key="1">
    <citation type="journal article" date="2008" name="Gene">
        <title>Phylogenetic information from three mitochondrial genomes of Terebelliformia (Annelida) worms and duplication of the methionine tRNA.</title>
        <authorList>
            <person name="Zhong M."/>
            <person name="Struck T.H."/>
            <person name="Halanych K.M."/>
        </authorList>
    </citation>
    <scope>NUCLEOTIDE SEQUENCE</scope>
</reference>
<feature type="transmembrane region" description="Helical" evidence="16">
    <location>
        <begin position="252"/>
        <end position="271"/>
    </location>
</feature>
<name>B3TK02_9ANNE</name>
<feature type="transmembrane region" description="Helical" evidence="16">
    <location>
        <begin position="339"/>
        <end position="358"/>
    </location>
</feature>
<organism evidence="19">
    <name type="scientific">Pista cristata</name>
    <dbReference type="NCBI Taxonomy" id="279652"/>
    <lineage>
        <taxon>Eukaryota</taxon>
        <taxon>Metazoa</taxon>
        <taxon>Spiralia</taxon>
        <taxon>Lophotrochozoa</taxon>
        <taxon>Annelida</taxon>
        <taxon>Polychaeta</taxon>
        <taxon>Sedentaria</taxon>
        <taxon>Canalipalpata</taxon>
        <taxon>Terebellida</taxon>
        <taxon>Terebelliformia</taxon>
        <taxon>Terebellidae</taxon>
        <taxon>Pista</taxon>
    </lineage>
</organism>
<evidence type="ECO:0000256" key="15">
    <source>
        <dbReference type="ARBA" id="ARBA00049551"/>
    </source>
</evidence>
<sequence length="448" mass="50057">MLTILMTSFFLLPLPIFKMSNSWNISFISMLLLSTSSFLFIYPFSPFFFINSYAILVDFLSAPLITLTLWISSLMILASYNTLFTKKAPFLFIFMILSLNLILLLTFSQINLILFYICFEASLIPTLFLILGWGYQPERLKASFYLMIYTVAASLPLLVNLCILFYTNLSLSLLIPLWTPLPFLSALCWFFTILAFLVKMPVYLAHLWLPKAHVEAPVAGSMILAAILLKLGSYGLLRFASLYPFLNKNLSAPLIAISLCGAIVTSMICIRQPDMKSLIAYSSVGHMGLLTAGIMTSQIWGWEGAMIMMIAHGLCSSALFALANTLYETTHTRSLFLTKGLLALFPTMTLFWFMFSAANMAAPPSLNLSSEIILLSSILSSSLATAPFIAFSSFLAAVYSLFLYTATQHGSPTNFINPLSIFSQRNYILFSLHLIPLFFLFLKPDIIP</sequence>
<dbReference type="GO" id="GO:0042773">
    <property type="term" value="P:ATP synthesis coupled electron transport"/>
    <property type="evidence" value="ECO:0007669"/>
    <property type="project" value="InterPro"/>
</dbReference>
<geneLocation type="mitochondrion" evidence="19"/>
<feature type="transmembrane region" description="Helical" evidence="16">
    <location>
        <begin position="53"/>
        <end position="78"/>
    </location>
</feature>
<feature type="domain" description="NADH:quinone oxidoreductase/Mrp antiporter transmembrane" evidence="17">
    <location>
        <begin position="111"/>
        <end position="395"/>
    </location>
</feature>
<evidence type="ECO:0000256" key="5">
    <source>
        <dbReference type="ARBA" id="ARBA00022448"/>
    </source>
</evidence>
<evidence type="ECO:0000256" key="13">
    <source>
        <dbReference type="ARBA" id="ARBA00023128"/>
    </source>
</evidence>
<evidence type="ECO:0000256" key="4">
    <source>
        <dbReference type="ARBA" id="ARBA00021006"/>
    </source>
</evidence>
<evidence type="ECO:0000256" key="8">
    <source>
        <dbReference type="ARBA" id="ARBA00022967"/>
    </source>
</evidence>
<feature type="transmembrane region" description="Helical" evidence="16">
    <location>
        <begin position="113"/>
        <end position="132"/>
    </location>
</feature>
<evidence type="ECO:0000256" key="7">
    <source>
        <dbReference type="ARBA" id="ARBA00022692"/>
    </source>
</evidence>
<evidence type="ECO:0000256" key="2">
    <source>
        <dbReference type="ARBA" id="ARBA00009025"/>
    </source>
</evidence>
<dbReference type="PRINTS" id="PR01437">
    <property type="entry name" value="NUOXDRDTASE4"/>
</dbReference>
<evidence type="ECO:0000256" key="11">
    <source>
        <dbReference type="ARBA" id="ARBA00023027"/>
    </source>
</evidence>
<feature type="transmembrane region" description="Helical" evidence="16">
    <location>
        <begin position="378"/>
        <end position="404"/>
    </location>
</feature>
<accession>B3TK02</accession>
<keyword evidence="8" id="KW-1278">Translocase</keyword>
<feature type="transmembrane region" description="Helical" evidence="16">
    <location>
        <begin position="425"/>
        <end position="442"/>
    </location>
</feature>
<dbReference type="Pfam" id="PF01059">
    <property type="entry name" value="Oxidored_q5_N"/>
    <property type="match status" value="1"/>
</dbReference>
<keyword evidence="7 16" id="KW-0812">Transmembrane</keyword>
<keyword evidence="12 16" id="KW-0830">Ubiquinone</keyword>
<keyword evidence="11 16" id="KW-0520">NAD</keyword>
<evidence type="ECO:0000256" key="10">
    <source>
        <dbReference type="ARBA" id="ARBA00022989"/>
    </source>
</evidence>
<feature type="transmembrane region" description="Helical" evidence="16">
    <location>
        <begin position="178"/>
        <end position="198"/>
    </location>
</feature>
<keyword evidence="14 16" id="KW-0472">Membrane</keyword>
<feature type="transmembrane region" description="Helical" evidence="16">
    <location>
        <begin position="90"/>
        <end position="107"/>
    </location>
</feature>
<evidence type="ECO:0000256" key="14">
    <source>
        <dbReference type="ARBA" id="ARBA00023136"/>
    </source>
</evidence>
<evidence type="ECO:0000256" key="3">
    <source>
        <dbReference type="ARBA" id="ARBA00012944"/>
    </source>
</evidence>
<keyword evidence="9 16" id="KW-0249">Electron transport</keyword>
<dbReference type="EMBL" id="EU239688">
    <property type="protein sequence ID" value="ABW82634.1"/>
    <property type="molecule type" value="Genomic_DNA"/>
</dbReference>
<comment type="catalytic activity">
    <reaction evidence="15 16">
        <text>a ubiquinone + NADH + 5 H(+)(in) = a ubiquinol + NAD(+) + 4 H(+)(out)</text>
        <dbReference type="Rhea" id="RHEA:29091"/>
        <dbReference type="Rhea" id="RHEA-COMP:9565"/>
        <dbReference type="Rhea" id="RHEA-COMP:9566"/>
        <dbReference type="ChEBI" id="CHEBI:15378"/>
        <dbReference type="ChEBI" id="CHEBI:16389"/>
        <dbReference type="ChEBI" id="CHEBI:17976"/>
        <dbReference type="ChEBI" id="CHEBI:57540"/>
        <dbReference type="ChEBI" id="CHEBI:57945"/>
        <dbReference type="EC" id="7.1.1.2"/>
    </reaction>
</comment>
<dbReference type="InterPro" id="IPR001750">
    <property type="entry name" value="ND/Mrp_TM"/>
</dbReference>
<evidence type="ECO:0000259" key="17">
    <source>
        <dbReference type="Pfam" id="PF00361"/>
    </source>
</evidence>
<evidence type="ECO:0000259" key="18">
    <source>
        <dbReference type="Pfam" id="PF01059"/>
    </source>
</evidence>
<dbReference type="GO" id="GO:0031966">
    <property type="term" value="C:mitochondrial membrane"/>
    <property type="evidence" value="ECO:0007669"/>
    <property type="project" value="UniProtKB-SubCell"/>
</dbReference>
<evidence type="ECO:0000256" key="16">
    <source>
        <dbReference type="RuleBase" id="RU003297"/>
    </source>
</evidence>
<dbReference type="PANTHER" id="PTHR43507">
    <property type="entry name" value="NADH-UBIQUINONE OXIDOREDUCTASE CHAIN 4"/>
    <property type="match status" value="1"/>
</dbReference>
<dbReference type="PANTHER" id="PTHR43507:SF20">
    <property type="entry name" value="NADH-UBIQUINONE OXIDOREDUCTASE CHAIN 4"/>
    <property type="match status" value="1"/>
</dbReference>
<keyword evidence="13 16" id="KW-0496">Mitochondrion</keyword>
<evidence type="ECO:0000256" key="12">
    <source>
        <dbReference type="ARBA" id="ARBA00023075"/>
    </source>
</evidence>
<feature type="transmembrane region" description="Helical" evidence="16">
    <location>
        <begin position="306"/>
        <end position="327"/>
    </location>
</feature>
<feature type="domain" description="NADH:ubiquinone oxidoreductase chain 4 N-terminal" evidence="18">
    <location>
        <begin position="1"/>
        <end position="106"/>
    </location>
</feature>
<dbReference type="EC" id="7.1.1.2" evidence="3 16"/>
<feature type="transmembrane region" description="Helical" evidence="16">
    <location>
        <begin position="218"/>
        <end position="240"/>
    </location>
</feature>
<proteinExistence type="inferred from homology"/>
<dbReference type="InterPro" id="IPR000260">
    <property type="entry name" value="NADH4_N"/>
</dbReference>
<dbReference type="GO" id="GO:0008137">
    <property type="term" value="F:NADH dehydrogenase (ubiquinone) activity"/>
    <property type="evidence" value="ECO:0007669"/>
    <property type="project" value="UniProtKB-UniRule"/>
</dbReference>
<protein>
    <recommendedName>
        <fullName evidence="4 16">NADH-ubiquinone oxidoreductase chain 4</fullName>
        <ecNumber evidence="3 16">7.1.1.2</ecNumber>
    </recommendedName>
</protein>
<dbReference type="Pfam" id="PF00361">
    <property type="entry name" value="Proton_antipo_M"/>
    <property type="match status" value="1"/>
</dbReference>
<comment type="subcellular location">
    <subcellularLocation>
        <location evidence="1 16">Mitochondrion membrane</location>
        <topology evidence="1 16">Multi-pass membrane protein</topology>
    </subcellularLocation>
</comment>
<comment type="similarity">
    <text evidence="2 16">Belongs to the complex I subunit 4 family.</text>
</comment>
<evidence type="ECO:0000256" key="6">
    <source>
        <dbReference type="ARBA" id="ARBA00022660"/>
    </source>
</evidence>
<feature type="transmembrane region" description="Helical" evidence="16">
    <location>
        <begin position="144"/>
        <end position="166"/>
    </location>
</feature>
<dbReference type="AlphaFoldDB" id="B3TK02"/>
<feature type="transmembrane region" description="Helical" evidence="16">
    <location>
        <begin position="278"/>
        <end position="300"/>
    </location>
</feature>
<comment type="function">
    <text evidence="16">Core subunit of the mitochondrial membrane respiratory chain NADH dehydrogenase (Complex I) which catalyzes electron transfer from NADH through the respiratory chain, using ubiquinone as an electron acceptor. Essential for the catalytic activity and assembly of complex I.</text>
</comment>
<keyword evidence="5 16" id="KW-0813">Transport</keyword>
<dbReference type="GO" id="GO:0003954">
    <property type="term" value="F:NADH dehydrogenase activity"/>
    <property type="evidence" value="ECO:0007669"/>
    <property type="project" value="TreeGrafter"/>
</dbReference>
<evidence type="ECO:0000313" key="19">
    <source>
        <dbReference type="EMBL" id="ABW82634.1"/>
    </source>
</evidence>
<dbReference type="GO" id="GO:0048039">
    <property type="term" value="F:ubiquinone binding"/>
    <property type="evidence" value="ECO:0007669"/>
    <property type="project" value="TreeGrafter"/>
</dbReference>
<keyword evidence="10 16" id="KW-1133">Transmembrane helix</keyword>
<feature type="transmembrane region" description="Helical" evidence="16">
    <location>
        <begin position="21"/>
        <end position="41"/>
    </location>
</feature>
<evidence type="ECO:0000256" key="1">
    <source>
        <dbReference type="ARBA" id="ARBA00004225"/>
    </source>
</evidence>
<dbReference type="GO" id="GO:0015990">
    <property type="term" value="P:electron transport coupled proton transport"/>
    <property type="evidence" value="ECO:0007669"/>
    <property type="project" value="TreeGrafter"/>
</dbReference>
<evidence type="ECO:0000256" key="9">
    <source>
        <dbReference type="ARBA" id="ARBA00022982"/>
    </source>
</evidence>